<dbReference type="EMBL" id="AP024202">
    <property type="protein sequence ID" value="BCN93612.1"/>
    <property type="molecule type" value="Genomic_DNA"/>
</dbReference>
<dbReference type="Proteomes" id="UP001054820">
    <property type="component" value="Chromosome"/>
</dbReference>
<reference evidence="1" key="1">
    <citation type="journal article" date="2022" name="Arch. Microbiol.">
        <title>Thiomicrorhabdus immobilis sp. nov., a mesophilic sulfur-oxidizing bacterium isolated from sediment of a brackish lake in northern Japan.</title>
        <authorList>
            <person name="Kojima H."/>
            <person name="Mochizuki J."/>
            <person name="Kanda M."/>
            <person name="Watanabe T."/>
            <person name="Fukui M."/>
        </authorList>
    </citation>
    <scope>NUCLEOTIDE SEQUENCE</scope>
    <source>
        <strain evidence="1">Am19</strain>
    </source>
</reference>
<proteinExistence type="predicted"/>
<accession>A0ABM7MDY8</accession>
<dbReference type="Pfam" id="PF12112">
    <property type="entry name" value="DUF3579"/>
    <property type="match status" value="1"/>
</dbReference>
<protein>
    <recommendedName>
        <fullName evidence="3">DUF3579 domain-containing protein</fullName>
    </recommendedName>
</protein>
<dbReference type="InterPro" id="IPR021969">
    <property type="entry name" value="DUF3579"/>
</dbReference>
<dbReference type="Gene3D" id="3.30.70.2340">
    <property type="entry name" value="Uncharacterised protein PF12112 family, DUF3579"/>
    <property type="match status" value="1"/>
</dbReference>
<evidence type="ECO:0008006" key="3">
    <source>
        <dbReference type="Google" id="ProtNLM"/>
    </source>
</evidence>
<keyword evidence="2" id="KW-1185">Reference proteome</keyword>
<evidence type="ECO:0000313" key="1">
    <source>
        <dbReference type="EMBL" id="BCN93612.1"/>
    </source>
</evidence>
<gene>
    <name evidence="1" type="ORF">THMIRHAM_13970</name>
</gene>
<evidence type="ECO:0000313" key="2">
    <source>
        <dbReference type="Proteomes" id="UP001054820"/>
    </source>
</evidence>
<sequence>MLEFKGLKFWIWARKVQHCKYVIEGVTEDGRKFRPSDWIDRISSMGASYEMQRLVYSDLLHPELYEGQKCLIIDTTLEQKNPGMFQYVMNFVKSNKLKMTQVCELVESKLGA</sequence>
<organism evidence="1 2">
    <name type="scientific">Thiomicrorhabdus immobilis</name>
    <dbReference type="NCBI Taxonomy" id="2791037"/>
    <lineage>
        <taxon>Bacteria</taxon>
        <taxon>Pseudomonadati</taxon>
        <taxon>Pseudomonadota</taxon>
        <taxon>Gammaproteobacteria</taxon>
        <taxon>Thiotrichales</taxon>
        <taxon>Piscirickettsiaceae</taxon>
        <taxon>Thiomicrorhabdus</taxon>
    </lineage>
</organism>
<name>A0ABM7MDY8_9GAMM</name>